<dbReference type="Pfam" id="PF00437">
    <property type="entry name" value="T2SSE"/>
    <property type="match status" value="1"/>
</dbReference>
<accession>A0ABX2IK39</accession>
<reference evidence="3 4" key="1">
    <citation type="submission" date="2020-06" db="EMBL/GenBank/DDBJ databases">
        <title>Draft genome of Uliginosibacterium sp. IMCC34675.</title>
        <authorList>
            <person name="Song J."/>
        </authorList>
    </citation>
    <scope>NUCLEOTIDE SEQUENCE [LARGE SCALE GENOMIC DNA]</scope>
    <source>
        <strain evidence="3 4">IMCC34675</strain>
    </source>
</reference>
<dbReference type="Gene3D" id="3.30.450.90">
    <property type="match status" value="1"/>
</dbReference>
<dbReference type="CDD" id="cd01131">
    <property type="entry name" value="PilT"/>
    <property type="match status" value="1"/>
</dbReference>
<name>A0ABX2IK39_9RHOO</name>
<gene>
    <name evidence="3" type="ORF">HJ583_017610</name>
</gene>
<dbReference type="PROSITE" id="PS00662">
    <property type="entry name" value="T2SP_E"/>
    <property type="match status" value="1"/>
</dbReference>
<proteinExistence type="inferred from homology"/>
<dbReference type="Proteomes" id="UP000778523">
    <property type="component" value="Unassembled WGS sequence"/>
</dbReference>
<evidence type="ECO:0000313" key="4">
    <source>
        <dbReference type="Proteomes" id="UP000778523"/>
    </source>
</evidence>
<dbReference type="InterPro" id="IPR006321">
    <property type="entry name" value="PilT/PilU"/>
</dbReference>
<keyword evidence="4" id="KW-1185">Reference proteome</keyword>
<feature type="domain" description="Bacterial type II secretion system protein E" evidence="2">
    <location>
        <begin position="193"/>
        <end position="207"/>
    </location>
</feature>
<organism evidence="3 4">
    <name type="scientific">Uliginosibacterium aquaticum</name>
    <dbReference type="NCBI Taxonomy" id="2731212"/>
    <lineage>
        <taxon>Bacteria</taxon>
        <taxon>Pseudomonadati</taxon>
        <taxon>Pseudomonadota</taxon>
        <taxon>Betaproteobacteria</taxon>
        <taxon>Rhodocyclales</taxon>
        <taxon>Zoogloeaceae</taxon>
        <taxon>Uliginosibacterium</taxon>
    </lineage>
</organism>
<comment type="caution">
    <text evidence="3">The sequence shown here is derived from an EMBL/GenBank/DDBJ whole genome shotgun (WGS) entry which is preliminary data.</text>
</comment>
<evidence type="ECO:0000313" key="3">
    <source>
        <dbReference type="EMBL" id="NSL56852.1"/>
    </source>
</evidence>
<dbReference type="PANTHER" id="PTHR30486:SF12">
    <property type="entry name" value="TYPE IV PILUS ATPASE PILU"/>
    <property type="match status" value="1"/>
</dbReference>
<evidence type="ECO:0000259" key="2">
    <source>
        <dbReference type="PROSITE" id="PS00662"/>
    </source>
</evidence>
<protein>
    <submittedName>
        <fullName evidence="3">PilT/PilU family type 4a pilus ATPase</fullName>
    </submittedName>
</protein>
<comment type="similarity">
    <text evidence="1">Belongs to the GSP E family.</text>
</comment>
<sequence length="392" mass="44157">MIFDKLFQLMAERHASDIFVSAGAPIHIKIDGVVIPINQQHMEPAVIQRMAYEIMNPEQIAIFERDRELNISFSRRGLGNFRINFFWQRNSVSIVVRFIQGEIPALESLNLPPVLYDIIMEKRGLVLVVGATGSGKSTTIASMLDYRNTHVSGHILTVEDPIEYLFRHKKSVVNQREVGFDTHSWNDALKNAMRQAPDCILIGEIRDLETMKAAISYAQSGHLVLATLHANNAHHALNRITSFFPLENRPLLFLDLAVSLRSVVSQRLVKKPDGSRVPAAEILMNTRHIAELIERGEFGDVREAMEKSLAPGSQTFEQDLYRLYRSEVITLEEALANSDSPTNFSWLVNNAPTEEEAAKKPLMQLDSIVEFEPAEDDGASFSSFTLHMDETS</sequence>
<dbReference type="InterPro" id="IPR050921">
    <property type="entry name" value="T4SS_GSP_E_ATPase"/>
</dbReference>
<dbReference type="InterPro" id="IPR027417">
    <property type="entry name" value="P-loop_NTPase"/>
</dbReference>
<evidence type="ECO:0000256" key="1">
    <source>
        <dbReference type="ARBA" id="ARBA00006611"/>
    </source>
</evidence>
<dbReference type="SUPFAM" id="SSF52540">
    <property type="entry name" value="P-loop containing nucleoside triphosphate hydrolases"/>
    <property type="match status" value="1"/>
</dbReference>
<dbReference type="Gene3D" id="3.40.50.300">
    <property type="entry name" value="P-loop containing nucleotide triphosphate hydrolases"/>
    <property type="match status" value="1"/>
</dbReference>
<dbReference type="EMBL" id="JABCSC020000005">
    <property type="protein sequence ID" value="NSL56852.1"/>
    <property type="molecule type" value="Genomic_DNA"/>
</dbReference>
<dbReference type="InterPro" id="IPR001482">
    <property type="entry name" value="T2SS/T4SS_dom"/>
</dbReference>
<dbReference type="RefSeq" id="WP_101943761.1">
    <property type="nucleotide sequence ID" value="NZ_JABCSC020000005.1"/>
</dbReference>
<dbReference type="NCBIfam" id="TIGR01420">
    <property type="entry name" value="pilT_fam"/>
    <property type="match status" value="1"/>
</dbReference>
<dbReference type="PANTHER" id="PTHR30486">
    <property type="entry name" value="TWITCHING MOTILITY PROTEIN PILT"/>
    <property type="match status" value="1"/>
</dbReference>